<comment type="caution">
    <text evidence="2">The sequence shown here is derived from an EMBL/GenBank/DDBJ whole genome shotgun (WGS) entry which is preliminary data.</text>
</comment>
<dbReference type="STRING" id="1802319.A2928_04060"/>
<evidence type="ECO:0000313" key="2">
    <source>
        <dbReference type="EMBL" id="OHA35045.1"/>
    </source>
</evidence>
<dbReference type="Pfam" id="PF11188">
    <property type="entry name" value="DUF2975"/>
    <property type="match status" value="1"/>
</dbReference>
<dbReference type="AlphaFoldDB" id="A0A1G2NG44"/>
<name>A0A1G2NG44_9BACT</name>
<dbReference type="Proteomes" id="UP000176221">
    <property type="component" value="Unassembled WGS sequence"/>
</dbReference>
<organism evidence="2 3">
    <name type="scientific">Candidatus Taylorbacteria bacterium RIFCSPLOWO2_01_FULL_45_15b</name>
    <dbReference type="NCBI Taxonomy" id="1802319"/>
    <lineage>
        <taxon>Bacteria</taxon>
        <taxon>Candidatus Tayloriibacteriota</taxon>
    </lineage>
</organism>
<evidence type="ECO:0008006" key="4">
    <source>
        <dbReference type="Google" id="ProtNLM"/>
    </source>
</evidence>
<feature type="transmembrane region" description="Helical" evidence="1">
    <location>
        <begin position="7"/>
        <end position="30"/>
    </location>
</feature>
<evidence type="ECO:0000256" key="1">
    <source>
        <dbReference type="SAM" id="Phobius"/>
    </source>
</evidence>
<gene>
    <name evidence="2" type="ORF">A2928_04060</name>
</gene>
<dbReference type="InterPro" id="IPR021354">
    <property type="entry name" value="DUF2975"/>
</dbReference>
<proteinExistence type="predicted"/>
<feature type="transmembrane region" description="Helical" evidence="1">
    <location>
        <begin position="116"/>
        <end position="136"/>
    </location>
</feature>
<sequence>MKKGSTLFLKIALLVIVCGALALCFFILPVPLLDEGFGMYDPIVIVMYLAAVPFFISLYQSLQLLNLIDKKNPFSLASVKALKYIKYCAIAILALYIAGMPYIYIVADKDGAPGGLAIGLVIVFASAVIATFAAVLQKLLQNVIDIKSENELTV</sequence>
<reference evidence="2 3" key="1">
    <citation type="journal article" date="2016" name="Nat. Commun.">
        <title>Thousands of microbial genomes shed light on interconnected biogeochemical processes in an aquifer system.</title>
        <authorList>
            <person name="Anantharaman K."/>
            <person name="Brown C.T."/>
            <person name="Hug L.A."/>
            <person name="Sharon I."/>
            <person name="Castelle C.J."/>
            <person name="Probst A.J."/>
            <person name="Thomas B.C."/>
            <person name="Singh A."/>
            <person name="Wilkins M.J."/>
            <person name="Karaoz U."/>
            <person name="Brodie E.L."/>
            <person name="Williams K.H."/>
            <person name="Hubbard S.S."/>
            <person name="Banfield J.F."/>
        </authorList>
    </citation>
    <scope>NUCLEOTIDE SEQUENCE [LARGE SCALE GENOMIC DNA]</scope>
</reference>
<keyword evidence="1" id="KW-1133">Transmembrane helix</keyword>
<keyword evidence="1" id="KW-0812">Transmembrane</keyword>
<feature type="transmembrane region" description="Helical" evidence="1">
    <location>
        <begin position="42"/>
        <end position="64"/>
    </location>
</feature>
<keyword evidence="1" id="KW-0472">Membrane</keyword>
<feature type="transmembrane region" description="Helical" evidence="1">
    <location>
        <begin position="84"/>
        <end position="104"/>
    </location>
</feature>
<dbReference type="EMBL" id="MHRX01000001">
    <property type="protein sequence ID" value="OHA35045.1"/>
    <property type="molecule type" value="Genomic_DNA"/>
</dbReference>
<protein>
    <recommendedName>
        <fullName evidence="4">DUF2975 domain-containing protein</fullName>
    </recommendedName>
</protein>
<accession>A0A1G2NG44</accession>
<evidence type="ECO:0000313" key="3">
    <source>
        <dbReference type="Proteomes" id="UP000176221"/>
    </source>
</evidence>